<evidence type="ECO:0000313" key="1">
    <source>
        <dbReference type="EMBL" id="KAF2713731.1"/>
    </source>
</evidence>
<protein>
    <submittedName>
        <fullName evidence="1">Uncharacterized protein</fullName>
    </submittedName>
</protein>
<dbReference type="Proteomes" id="UP000799428">
    <property type="component" value="Unassembled WGS sequence"/>
</dbReference>
<keyword evidence="2" id="KW-1185">Reference proteome</keyword>
<dbReference type="OrthoDB" id="3535423at2759"/>
<accession>A0A6G1KMW2</accession>
<dbReference type="EMBL" id="MU005765">
    <property type="protein sequence ID" value="KAF2713731.1"/>
    <property type="molecule type" value="Genomic_DNA"/>
</dbReference>
<organism evidence="1 2">
    <name type="scientific">Pleomassaria siparia CBS 279.74</name>
    <dbReference type="NCBI Taxonomy" id="1314801"/>
    <lineage>
        <taxon>Eukaryota</taxon>
        <taxon>Fungi</taxon>
        <taxon>Dikarya</taxon>
        <taxon>Ascomycota</taxon>
        <taxon>Pezizomycotina</taxon>
        <taxon>Dothideomycetes</taxon>
        <taxon>Pleosporomycetidae</taxon>
        <taxon>Pleosporales</taxon>
        <taxon>Pleomassariaceae</taxon>
        <taxon>Pleomassaria</taxon>
    </lineage>
</organism>
<reference evidence="1" key="1">
    <citation type="journal article" date="2020" name="Stud. Mycol.">
        <title>101 Dothideomycetes genomes: a test case for predicting lifestyles and emergence of pathogens.</title>
        <authorList>
            <person name="Haridas S."/>
            <person name="Albert R."/>
            <person name="Binder M."/>
            <person name="Bloem J."/>
            <person name="Labutti K."/>
            <person name="Salamov A."/>
            <person name="Andreopoulos B."/>
            <person name="Baker S."/>
            <person name="Barry K."/>
            <person name="Bills G."/>
            <person name="Bluhm B."/>
            <person name="Cannon C."/>
            <person name="Castanera R."/>
            <person name="Culley D."/>
            <person name="Daum C."/>
            <person name="Ezra D."/>
            <person name="Gonzalez J."/>
            <person name="Henrissat B."/>
            <person name="Kuo A."/>
            <person name="Liang C."/>
            <person name="Lipzen A."/>
            <person name="Lutzoni F."/>
            <person name="Magnuson J."/>
            <person name="Mondo S."/>
            <person name="Nolan M."/>
            <person name="Ohm R."/>
            <person name="Pangilinan J."/>
            <person name="Park H.-J."/>
            <person name="Ramirez L."/>
            <person name="Alfaro M."/>
            <person name="Sun H."/>
            <person name="Tritt A."/>
            <person name="Yoshinaga Y."/>
            <person name="Zwiers L.-H."/>
            <person name="Turgeon B."/>
            <person name="Goodwin S."/>
            <person name="Spatafora J."/>
            <person name="Crous P."/>
            <person name="Grigoriev I."/>
        </authorList>
    </citation>
    <scope>NUCLEOTIDE SEQUENCE</scope>
    <source>
        <strain evidence="1">CBS 279.74</strain>
    </source>
</reference>
<sequence length="163" mass="18140">MGTNDPSPGPNKDWPLAFQTAMLQAWKSSSTPHARRFRCVLLSGRFVVQDQNASLWFLSETRKLKGRYEIAALSFAAQHKDTWATYIPKPGGVITPNVASSWWARSILSTLAGSWGIKSDELAAFVTELIAAEVEEEEEGMISNERLLARGRALLMEKQKKTS</sequence>
<dbReference type="AlphaFoldDB" id="A0A6G1KMW2"/>
<gene>
    <name evidence="1" type="ORF">K504DRAFT_462229</name>
</gene>
<proteinExistence type="predicted"/>
<evidence type="ECO:0000313" key="2">
    <source>
        <dbReference type="Proteomes" id="UP000799428"/>
    </source>
</evidence>
<name>A0A6G1KMW2_9PLEO</name>